<dbReference type="RefSeq" id="WP_179649742.1">
    <property type="nucleotide sequence ID" value="NZ_JACBZM010000001.1"/>
</dbReference>
<dbReference type="Proteomes" id="UP000562045">
    <property type="component" value="Unassembled WGS sequence"/>
</dbReference>
<dbReference type="EMBL" id="JACBZM010000001">
    <property type="protein sequence ID" value="NYI45984.1"/>
    <property type="molecule type" value="Genomic_DNA"/>
</dbReference>
<protein>
    <recommendedName>
        <fullName evidence="4">Neutral metalloprotease</fullName>
    </recommendedName>
</protein>
<feature type="signal peptide" evidence="1">
    <location>
        <begin position="1"/>
        <end position="34"/>
    </location>
</feature>
<dbReference type="AlphaFoldDB" id="A0A7Y9ZI99"/>
<reference evidence="2 3" key="1">
    <citation type="submission" date="2020-07" db="EMBL/GenBank/DDBJ databases">
        <title>Sequencing the genomes of 1000 actinobacteria strains.</title>
        <authorList>
            <person name="Klenk H.-P."/>
        </authorList>
    </citation>
    <scope>NUCLEOTIDE SEQUENCE [LARGE SCALE GENOMIC DNA]</scope>
    <source>
        <strain evidence="2 3">DSM 15131</strain>
    </source>
</reference>
<evidence type="ECO:0000256" key="1">
    <source>
        <dbReference type="SAM" id="SignalP"/>
    </source>
</evidence>
<evidence type="ECO:0000313" key="2">
    <source>
        <dbReference type="EMBL" id="NYI45984.1"/>
    </source>
</evidence>
<gene>
    <name evidence="2" type="ORF">BJ993_003064</name>
</gene>
<comment type="caution">
    <text evidence="2">The sequence shown here is derived from an EMBL/GenBank/DDBJ whole genome shotgun (WGS) entry which is preliminary data.</text>
</comment>
<dbReference type="NCBIfam" id="NF045524">
    <property type="entry name" value="MXAN_6640_HExxH"/>
    <property type="match status" value="1"/>
</dbReference>
<name>A0A7Y9ZI99_9ACTN</name>
<evidence type="ECO:0008006" key="4">
    <source>
        <dbReference type="Google" id="ProtNLM"/>
    </source>
</evidence>
<proteinExistence type="predicted"/>
<accession>A0A7Y9ZI99</accession>
<evidence type="ECO:0000313" key="3">
    <source>
        <dbReference type="Proteomes" id="UP000562045"/>
    </source>
</evidence>
<organism evidence="2 3">
    <name type="scientific">Nocardioides aromaticivorans</name>
    <dbReference type="NCBI Taxonomy" id="200618"/>
    <lineage>
        <taxon>Bacteria</taxon>
        <taxon>Bacillati</taxon>
        <taxon>Actinomycetota</taxon>
        <taxon>Actinomycetes</taxon>
        <taxon>Propionibacteriales</taxon>
        <taxon>Nocardioidaceae</taxon>
        <taxon>Nocardioides</taxon>
    </lineage>
</organism>
<sequence>MIRPRTPWSALVALLATLLATALAVTALGVPARAADPDPAPDAEEVAEHALETVQDLVEAPVEPADPAAGDVEGKNLTLALRDLAVTRGDLPDSKRATAARLLARPTDSASECLNEDLACYGSHTVKRKCNTVVCVHWVSSGTNAIPTENDGAGGAFPGVAGGTPDYVEFTLDTMRNVANTYVRAGYKKPISDGGADGSSLPDVYLGNIGSAGAYGYCTTDEDVSGHVAAPAYCVLDNNYAEFGILPRSALRVTAAHEFFHAVQFAYDVNEDGWIMEATASWVEDELYDGINDNRAYLPYGPLAKPNQALDAFTQIEPYGTWIFFRYLSERYPTSVAGLPTIVRDIWRRLDDGGSGDANTYSLQGLVDELAAKGTNISTQLATFGMWNRRPLLYEEGSAYRPAPLRKTYTMTSSARTRSVGFSLTHLATGTYRFTRGSGLVTSKVTVGLNLNTLSIGAAAVITVKRRNQGAVSRVVPLTSDGNASVSYAFGSTTEWIEVTVANGDTRYNCGDMADDQQSYLYTCQGTPQQGSSSQAISVKVTG</sequence>
<keyword evidence="1" id="KW-0732">Signal</keyword>
<feature type="chain" id="PRO_5030872893" description="Neutral metalloprotease" evidence="1">
    <location>
        <begin position="35"/>
        <end position="543"/>
    </location>
</feature>